<name>U1N5X8_9EURY</name>
<reference evidence="2 3" key="1">
    <citation type="journal article" date="2013" name="PLoS ONE">
        <title>Assembly-driven community genomics of a hypersaline microbial ecosystem.</title>
        <authorList>
            <person name="Podell S."/>
            <person name="Ugalde J.A."/>
            <person name="Narasingarao P."/>
            <person name="Banfield J.F."/>
            <person name="Heidelberg K.B."/>
            <person name="Allen E.E."/>
        </authorList>
    </citation>
    <scope>NUCLEOTIDE SEQUENCE [LARGE SCALE GENOMIC DNA]</scope>
    <source>
        <strain evidence="3">J07HQW1</strain>
    </source>
</reference>
<dbReference type="InterPro" id="IPR019292">
    <property type="entry name" value="McrC"/>
</dbReference>
<dbReference type="STRING" id="1238424.J07HQW1_02080"/>
<dbReference type="PANTHER" id="PTHR38733">
    <property type="entry name" value="PROTEIN MCRC"/>
    <property type="match status" value="1"/>
</dbReference>
<evidence type="ECO:0000313" key="2">
    <source>
        <dbReference type="EMBL" id="ERG92045.1"/>
    </source>
</evidence>
<feature type="region of interest" description="Disordered" evidence="1">
    <location>
        <begin position="1"/>
        <end position="24"/>
    </location>
</feature>
<dbReference type="AlphaFoldDB" id="U1N5X8"/>
<evidence type="ECO:0000256" key="1">
    <source>
        <dbReference type="SAM" id="MobiDB-lite"/>
    </source>
</evidence>
<protein>
    <submittedName>
        <fullName evidence="2">McrBC 5-methylcytosine restriction system component</fullName>
    </submittedName>
</protein>
<dbReference type="PANTHER" id="PTHR38733:SF1">
    <property type="entry name" value="TYPE IV METHYL-DIRECTED RESTRICTION ENZYME ECOKMCRBC"/>
    <property type="match status" value="1"/>
</dbReference>
<dbReference type="Proteomes" id="UP000030649">
    <property type="component" value="Unassembled WGS sequence"/>
</dbReference>
<gene>
    <name evidence="2" type="ORF">J07HQW1_02080</name>
</gene>
<dbReference type="HOGENOM" id="CLU_638744_0_0_2"/>
<dbReference type="EMBL" id="KE356560">
    <property type="protein sequence ID" value="ERG92045.1"/>
    <property type="molecule type" value="Genomic_DNA"/>
</dbReference>
<accession>U1N5X8</accession>
<organism evidence="2 3">
    <name type="scientific">Haloquadratum walsbyi J07HQW1</name>
    <dbReference type="NCBI Taxonomy" id="1238424"/>
    <lineage>
        <taxon>Archaea</taxon>
        <taxon>Methanobacteriati</taxon>
        <taxon>Methanobacteriota</taxon>
        <taxon>Stenosarchaea group</taxon>
        <taxon>Halobacteria</taxon>
        <taxon>Halobacteriales</taxon>
        <taxon>Haloferacaceae</taxon>
        <taxon>Haloquadratum</taxon>
    </lineage>
</organism>
<proteinExistence type="predicted"/>
<dbReference type="Pfam" id="PF10117">
    <property type="entry name" value="McrBC"/>
    <property type="match status" value="1"/>
</dbReference>
<sequence>MRSLSEAVSAHTGNGGSAGDTDRLPIDLEEHDQSDPLDLSSEDQSFLDELAADEGLLNVTYTREGKPRVSTSSYIGVAALPSGRRLNVTPKQTVSRLLTLLQYALDVSSTTVDKETSFSGAETFIDAFGALFTAKLRQLLTRDIRRDYTRIESIETAVRGRLDVQRQLQRPTPVPTDFAVEYDTLTANTTANQAILAATQILTRLVEGDTLAAVLSRQATQLRQTVEPNHVTSAEIEAIETTRLNAYYADLLELSRLVLQRRFFEDLTAGAVASFGLFINMNTVYEAVVERAVRAGAAQINLDWTVEGQGSLGDLIDGPHAVGMQPDAVVLDEEGCVIAVADAKWKTGGDSSGDVYQLTSYMLAEGVPGLLVYPQQDETERESVIQGEHVLRSVYLPTAADVSSATEYIEKMEGEAATQLRSIISDS</sequence>
<evidence type="ECO:0000313" key="3">
    <source>
        <dbReference type="Proteomes" id="UP000030649"/>
    </source>
</evidence>